<name>A0A6B0U4U8_IXORI</name>
<accession>A0A6B0U4U8</accession>
<reference evidence="1" key="1">
    <citation type="submission" date="2019-12" db="EMBL/GenBank/DDBJ databases">
        <title>An insight into the sialome of adult female Ixodes ricinus ticks feeding for 6 days.</title>
        <authorList>
            <person name="Perner J."/>
            <person name="Ribeiro J.M.C."/>
        </authorList>
    </citation>
    <scope>NUCLEOTIDE SEQUENCE</scope>
    <source>
        <strain evidence="1">Semi-engorged</strain>
        <tissue evidence="1">Salivary glands</tissue>
    </source>
</reference>
<protein>
    <submittedName>
        <fullName evidence="1">Uncharacterized protein</fullName>
    </submittedName>
</protein>
<organism evidence="1">
    <name type="scientific">Ixodes ricinus</name>
    <name type="common">Common tick</name>
    <name type="synonym">Acarus ricinus</name>
    <dbReference type="NCBI Taxonomy" id="34613"/>
    <lineage>
        <taxon>Eukaryota</taxon>
        <taxon>Metazoa</taxon>
        <taxon>Ecdysozoa</taxon>
        <taxon>Arthropoda</taxon>
        <taxon>Chelicerata</taxon>
        <taxon>Arachnida</taxon>
        <taxon>Acari</taxon>
        <taxon>Parasitiformes</taxon>
        <taxon>Ixodida</taxon>
        <taxon>Ixodoidea</taxon>
        <taxon>Ixodidae</taxon>
        <taxon>Ixodinae</taxon>
        <taxon>Ixodes</taxon>
    </lineage>
</organism>
<evidence type="ECO:0000313" key="1">
    <source>
        <dbReference type="EMBL" id="MXU83246.1"/>
    </source>
</evidence>
<dbReference type="AlphaFoldDB" id="A0A6B0U4U8"/>
<sequence>MALPALHLFNNTGAWMSASLARVSSALSAHAQSRQYKRSHDAVKKIAMLLIAAVLSVNYTCKTYWQHALNYYAL</sequence>
<dbReference type="EMBL" id="GIFC01001163">
    <property type="protein sequence ID" value="MXU83246.1"/>
    <property type="molecule type" value="Transcribed_RNA"/>
</dbReference>
<proteinExistence type="predicted"/>